<feature type="transmembrane region" description="Helical" evidence="5">
    <location>
        <begin position="127"/>
        <end position="151"/>
    </location>
</feature>
<organism evidence="7 8">
    <name type="scientific">Xenotaenia resolanae</name>
    <dbReference type="NCBI Taxonomy" id="208358"/>
    <lineage>
        <taxon>Eukaryota</taxon>
        <taxon>Metazoa</taxon>
        <taxon>Chordata</taxon>
        <taxon>Craniata</taxon>
        <taxon>Vertebrata</taxon>
        <taxon>Euteleostomi</taxon>
        <taxon>Actinopterygii</taxon>
        <taxon>Neopterygii</taxon>
        <taxon>Teleostei</taxon>
        <taxon>Neoteleostei</taxon>
        <taxon>Acanthomorphata</taxon>
        <taxon>Ovalentaria</taxon>
        <taxon>Atherinomorphae</taxon>
        <taxon>Cyprinodontiformes</taxon>
        <taxon>Goodeidae</taxon>
        <taxon>Xenotaenia</taxon>
    </lineage>
</organism>
<dbReference type="InterPro" id="IPR032695">
    <property type="entry name" value="Integrin_dom_sf"/>
</dbReference>
<proteinExistence type="predicted"/>
<evidence type="ECO:0000256" key="5">
    <source>
        <dbReference type="SAM" id="Phobius"/>
    </source>
</evidence>
<dbReference type="InterPro" id="IPR048286">
    <property type="entry name" value="Integrin_alpha_Ig-like_3"/>
</dbReference>
<comment type="subcellular location">
    <subcellularLocation>
        <location evidence="1">Membrane</location>
        <topology evidence="1">Single-pass type I membrane protein</topology>
    </subcellularLocation>
</comment>
<evidence type="ECO:0000256" key="1">
    <source>
        <dbReference type="ARBA" id="ARBA00004479"/>
    </source>
</evidence>
<dbReference type="InterPro" id="IPR018184">
    <property type="entry name" value="Integrin_alpha_C_CS"/>
</dbReference>
<reference evidence="7 8" key="1">
    <citation type="submission" date="2021-06" db="EMBL/GenBank/DDBJ databases">
        <authorList>
            <person name="Palmer J.M."/>
        </authorList>
    </citation>
    <scope>NUCLEOTIDE SEQUENCE [LARGE SCALE GENOMIC DNA]</scope>
    <source>
        <strain evidence="7 8">XR_2019</strain>
        <tissue evidence="7">Muscle</tissue>
    </source>
</reference>
<dbReference type="Gene3D" id="2.60.40.1530">
    <property type="entry name" value="ntegrin, alpha v. Chain A, domain 4"/>
    <property type="match status" value="1"/>
</dbReference>
<keyword evidence="4" id="KW-0325">Glycoprotein</keyword>
<dbReference type="Gene3D" id="1.20.5.930">
    <property type="entry name" value="Bicelle-embedded integrin alpha(iib) transmembrane segment"/>
    <property type="match status" value="1"/>
</dbReference>
<dbReference type="SUPFAM" id="SSF69179">
    <property type="entry name" value="Integrin domains"/>
    <property type="match status" value="1"/>
</dbReference>
<keyword evidence="8" id="KW-1185">Reference proteome</keyword>
<accession>A0ABV0W5Y0</accession>
<dbReference type="Pfam" id="PF20806">
    <property type="entry name" value="Integrin_A_Ig_3"/>
    <property type="match status" value="1"/>
</dbReference>
<evidence type="ECO:0000256" key="4">
    <source>
        <dbReference type="ARBA" id="ARBA00023180"/>
    </source>
</evidence>
<evidence type="ECO:0000313" key="8">
    <source>
        <dbReference type="Proteomes" id="UP001444071"/>
    </source>
</evidence>
<keyword evidence="5" id="KW-0812">Transmembrane</keyword>
<dbReference type="PROSITE" id="PS00242">
    <property type="entry name" value="INTEGRIN_ALPHA"/>
    <property type="match status" value="1"/>
</dbReference>
<keyword evidence="5" id="KW-1133">Transmembrane helix</keyword>
<dbReference type="EMBL" id="JAHRIM010030164">
    <property type="protein sequence ID" value="MEQ2264357.1"/>
    <property type="molecule type" value="Genomic_DNA"/>
</dbReference>
<sequence length="168" mass="19184">MTVTDVFTYNASGIKCSVLNDVTQLKSRQRDVRPLHPEDMMHDEIVNCSRSWCTEVVCEVKQLGQQAVIRISRRVHDDFFRKVKYKSVRIISAYSLSAQETNLITLGTGTVRGETVLEVLKGRAIPISLWILIGSIIGGLLLLALIIFILWKLGFFTRKHREDENHEE</sequence>
<evidence type="ECO:0000256" key="2">
    <source>
        <dbReference type="ARBA" id="ARBA00023037"/>
    </source>
</evidence>
<protein>
    <recommendedName>
        <fullName evidence="6">Integrin alpha third immunoglobulin-like domain-containing protein</fullName>
    </recommendedName>
</protein>
<keyword evidence="3 5" id="KW-0472">Membrane</keyword>
<comment type="caution">
    <text evidence="7">The sequence shown here is derived from an EMBL/GenBank/DDBJ whole genome shotgun (WGS) entry which is preliminary data.</text>
</comment>
<dbReference type="PANTHER" id="PTHR23220:SF26">
    <property type="entry name" value="INTEGRIN ALPHA-10"/>
    <property type="match status" value="1"/>
</dbReference>
<feature type="domain" description="Integrin alpha third immunoglobulin-like" evidence="6">
    <location>
        <begin position="34"/>
        <end position="100"/>
    </location>
</feature>
<keyword evidence="2" id="KW-0401">Integrin</keyword>
<gene>
    <name evidence="7" type="ORF">XENORESO_002099</name>
</gene>
<name>A0ABV0W5Y0_9TELE</name>
<dbReference type="PANTHER" id="PTHR23220">
    <property type="entry name" value="INTEGRIN ALPHA"/>
    <property type="match status" value="1"/>
</dbReference>
<evidence type="ECO:0000259" key="6">
    <source>
        <dbReference type="Pfam" id="PF20806"/>
    </source>
</evidence>
<evidence type="ECO:0000313" key="7">
    <source>
        <dbReference type="EMBL" id="MEQ2264357.1"/>
    </source>
</evidence>
<dbReference type="Proteomes" id="UP001444071">
    <property type="component" value="Unassembled WGS sequence"/>
</dbReference>
<evidence type="ECO:0000256" key="3">
    <source>
        <dbReference type="ARBA" id="ARBA00023136"/>
    </source>
</evidence>